<dbReference type="PANTHER" id="PTHR23063:SF52">
    <property type="entry name" value="LYSOPHOSPHATIDYLCHOLINE ACYLTRANSFERASE"/>
    <property type="match status" value="1"/>
</dbReference>
<dbReference type="PANTHER" id="PTHR23063">
    <property type="entry name" value="PHOSPHOLIPID ACYLTRANSFERASE"/>
    <property type="match status" value="1"/>
</dbReference>
<dbReference type="CDD" id="cd07989">
    <property type="entry name" value="LPLAT_AGPAT-like"/>
    <property type="match status" value="1"/>
</dbReference>
<dbReference type="Proteomes" id="UP000005090">
    <property type="component" value="Chromosome"/>
</dbReference>
<organism evidence="10 11">
    <name type="scientific">Methylomicrobium album BG8</name>
    <dbReference type="NCBI Taxonomy" id="686340"/>
    <lineage>
        <taxon>Bacteria</taxon>
        <taxon>Pseudomonadati</taxon>
        <taxon>Pseudomonadota</taxon>
        <taxon>Gammaproteobacteria</taxon>
        <taxon>Methylococcales</taxon>
        <taxon>Methylococcaceae</taxon>
        <taxon>Methylomicrobium</taxon>
    </lineage>
</organism>
<keyword evidence="11" id="KW-1185">Reference proteome</keyword>
<evidence type="ECO:0000256" key="5">
    <source>
        <dbReference type="ARBA" id="ARBA00023098"/>
    </source>
</evidence>
<dbReference type="GO" id="GO:0016020">
    <property type="term" value="C:membrane"/>
    <property type="evidence" value="ECO:0007669"/>
    <property type="project" value="UniProtKB-SubCell"/>
</dbReference>
<dbReference type="GO" id="GO:0016746">
    <property type="term" value="F:acyltransferase activity"/>
    <property type="evidence" value="ECO:0007669"/>
    <property type="project" value="UniProtKB-KW"/>
</dbReference>
<keyword evidence="6 8" id="KW-0472">Membrane</keyword>
<sequence length="277" mass="30506">MKAKLRLYSKAAGLMLLFTAGFLIAAGLFPVIGLVRPPAGARQIRDAVKLRWLQRFGRILNLRVDRSGSLARHPVLVVSNHVSWLDIIVLGGHVPGCFAAKDDIAGWPVIGYLSRQAGTVFIRRGDRKQILQTTEKMAWQLRRNGNMLVFPEGTTTDGNEVLDFHASLFQPALLTHAAIQPAAIRYLNAAGKSAPFVGDETFVAHLFKMLALEKIDVKLDFLPAIESEDKTRNGISREARSLIREALRADEPVGVLTPASRKIRRQIDGLAASLQES</sequence>
<comment type="subcellular location">
    <subcellularLocation>
        <location evidence="1">Membrane</location>
    </subcellularLocation>
</comment>
<dbReference type="GO" id="GO:0006629">
    <property type="term" value="P:lipid metabolic process"/>
    <property type="evidence" value="ECO:0007669"/>
    <property type="project" value="UniProtKB-KW"/>
</dbReference>
<name>H8GP67_METAL</name>
<dbReference type="RefSeq" id="WP_005371683.1">
    <property type="nucleotide sequence ID" value="NZ_CM001475.1"/>
</dbReference>
<keyword evidence="3 8" id="KW-0812">Transmembrane</keyword>
<evidence type="ECO:0000313" key="11">
    <source>
        <dbReference type="Proteomes" id="UP000005090"/>
    </source>
</evidence>
<feature type="domain" description="Phospholipid/glycerol acyltransferase" evidence="9">
    <location>
        <begin position="75"/>
        <end position="187"/>
    </location>
</feature>
<dbReference type="EMBL" id="CM001475">
    <property type="protein sequence ID" value="EIC29653.1"/>
    <property type="molecule type" value="Genomic_DNA"/>
</dbReference>
<accession>H8GP67</accession>
<keyword evidence="2 10" id="KW-0808">Transferase</keyword>
<evidence type="ECO:0000256" key="8">
    <source>
        <dbReference type="SAM" id="Phobius"/>
    </source>
</evidence>
<gene>
    <name evidence="10" type="ORF">Metal_1887</name>
</gene>
<evidence type="ECO:0000256" key="4">
    <source>
        <dbReference type="ARBA" id="ARBA00022989"/>
    </source>
</evidence>
<keyword evidence="7 10" id="KW-0012">Acyltransferase</keyword>
<dbReference type="AlphaFoldDB" id="H8GP67"/>
<feature type="transmembrane region" description="Helical" evidence="8">
    <location>
        <begin position="12"/>
        <end position="35"/>
    </location>
</feature>
<dbReference type="SMART" id="SM00563">
    <property type="entry name" value="PlsC"/>
    <property type="match status" value="1"/>
</dbReference>
<dbReference type="SUPFAM" id="SSF69593">
    <property type="entry name" value="Glycerol-3-phosphate (1)-acyltransferase"/>
    <property type="match status" value="1"/>
</dbReference>
<reference evidence="10 11" key="1">
    <citation type="journal article" date="2013" name="Genome Announc.">
        <title>Genome Sequence of the Obligate Gammaproteobacterial Methanotroph Methylomicrobium album Strain BG8.</title>
        <authorList>
            <person name="Kits K.D."/>
            <person name="Kalyuzhnaya M.G."/>
            <person name="Klotz M.G."/>
            <person name="Jetten M.S."/>
            <person name="Op den Camp H.J."/>
            <person name="Vuilleumier S."/>
            <person name="Bringel F."/>
            <person name="Dispirito A.A."/>
            <person name="Murrell J.C."/>
            <person name="Bruce D."/>
            <person name="Cheng J.F."/>
            <person name="Copeland A."/>
            <person name="Goodwin L."/>
            <person name="Hauser L."/>
            <person name="Lajus A."/>
            <person name="Land M.L."/>
            <person name="Lapidus A."/>
            <person name="Lucas S."/>
            <person name="Medigue C."/>
            <person name="Pitluck S."/>
            <person name="Woyke T."/>
            <person name="Zeytun A."/>
            <person name="Stein L.Y."/>
        </authorList>
    </citation>
    <scope>NUCLEOTIDE SEQUENCE [LARGE SCALE GENOMIC DNA]</scope>
    <source>
        <strain evidence="10 11">BG8</strain>
    </source>
</reference>
<dbReference type="Pfam" id="PF01553">
    <property type="entry name" value="Acyltransferase"/>
    <property type="match status" value="1"/>
</dbReference>
<proteinExistence type="predicted"/>
<evidence type="ECO:0000259" key="9">
    <source>
        <dbReference type="SMART" id="SM00563"/>
    </source>
</evidence>
<dbReference type="STRING" id="686340.Metal_1887"/>
<evidence type="ECO:0000256" key="6">
    <source>
        <dbReference type="ARBA" id="ARBA00023136"/>
    </source>
</evidence>
<keyword evidence="5" id="KW-0443">Lipid metabolism</keyword>
<evidence type="ECO:0000256" key="7">
    <source>
        <dbReference type="ARBA" id="ARBA00023315"/>
    </source>
</evidence>
<dbReference type="eggNOG" id="COG0204">
    <property type="taxonomic scope" value="Bacteria"/>
</dbReference>
<evidence type="ECO:0000256" key="1">
    <source>
        <dbReference type="ARBA" id="ARBA00004370"/>
    </source>
</evidence>
<evidence type="ECO:0000256" key="3">
    <source>
        <dbReference type="ARBA" id="ARBA00022692"/>
    </source>
</evidence>
<keyword evidence="4 8" id="KW-1133">Transmembrane helix</keyword>
<protein>
    <submittedName>
        <fullName evidence="10">1-acyl-sn-glycerol-3-phosphate acyltransferase</fullName>
    </submittedName>
</protein>
<dbReference type="InterPro" id="IPR002123">
    <property type="entry name" value="Plipid/glycerol_acylTrfase"/>
</dbReference>
<evidence type="ECO:0000313" key="10">
    <source>
        <dbReference type="EMBL" id="EIC29653.1"/>
    </source>
</evidence>
<evidence type="ECO:0000256" key="2">
    <source>
        <dbReference type="ARBA" id="ARBA00022679"/>
    </source>
</evidence>
<dbReference type="HOGENOM" id="CLU_027938_0_1_6"/>